<keyword evidence="3" id="KW-1185">Reference proteome</keyword>
<sequence length="77" mass="9012">MNSNKPQDNDKRKPNKWLALINIPFQMGIIIVGFSWLGGWLDEKYPNENRLYFIIFTMLGVGIALYNVIRQVNQLNK</sequence>
<feature type="transmembrane region" description="Helical" evidence="1">
    <location>
        <begin position="51"/>
        <end position="69"/>
    </location>
</feature>
<gene>
    <name evidence="2" type="ORF">AM493_14500</name>
</gene>
<dbReference type="Pfam" id="PF09527">
    <property type="entry name" value="ATPase_gene1"/>
    <property type="match status" value="1"/>
</dbReference>
<keyword evidence="1" id="KW-0812">Transmembrane</keyword>
<name>A0A0M9VIX8_9FLAO</name>
<evidence type="ECO:0000313" key="3">
    <source>
        <dbReference type="Proteomes" id="UP000037755"/>
    </source>
</evidence>
<comment type="caution">
    <text evidence="2">The sequence shown here is derived from an EMBL/GenBank/DDBJ whole genome shotgun (WGS) entry which is preliminary data.</text>
</comment>
<keyword evidence="1" id="KW-0472">Membrane</keyword>
<reference evidence="2 3" key="1">
    <citation type="submission" date="2015-08" db="EMBL/GenBank/DDBJ databases">
        <title>Whole genome sequence of Flavobacterium akiainvivens IK-1T, from decaying Wikstroemia oahuensis, an endemic Hawaiian shrub.</title>
        <authorList>
            <person name="Wan X."/>
            <person name="Hou S."/>
            <person name="Saito J."/>
            <person name="Donachie S."/>
        </authorList>
    </citation>
    <scope>NUCLEOTIDE SEQUENCE [LARGE SCALE GENOMIC DNA]</scope>
    <source>
        <strain evidence="2 3">IK-1</strain>
    </source>
</reference>
<dbReference type="InterPro" id="IPR032820">
    <property type="entry name" value="ATPase_put"/>
</dbReference>
<dbReference type="OrthoDB" id="9798708at2"/>
<accession>A0A0M9VIX8</accession>
<keyword evidence="1" id="KW-1133">Transmembrane helix</keyword>
<protein>
    <submittedName>
        <fullName evidence="2">F0F1-ATPase subunit</fullName>
    </submittedName>
</protein>
<dbReference type="RefSeq" id="WP_054408751.1">
    <property type="nucleotide sequence ID" value="NZ_FOYA01000022.1"/>
</dbReference>
<evidence type="ECO:0000256" key="1">
    <source>
        <dbReference type="SAM" id="Phobius"/>
    </source>
</evidence>
<organism evidence="2 3">
    <name type="scientific">Flavobacterium akiainvivens</name>
    <dbReference type="NCBI Taxonomy" id="1202724"/>
    <lineage>
        <taxon>Bacteria</taxon>
        <taxon>Pseudomonadati</taxon>
        <taxon>Bacteroidota</taxon>
        <taxon>Flavobacteriia</taxon>
        <taxon>Flavobacteriales</taxon>
        <taxon>Flavobacteriaceae</taxon>
        <taxon>Flavobacterium</taxon>
    </lineage>
</organism>
<dbReference type="Proteomes" id="UP000037755">
    <property type="component" value="Unassembled WGS sequence"/>
</dbReference>
<evidence type="ECO:0000313" key="2">
    <source>
        <dbReference type="EMBL" id="KOS07112.1"/>
    </source>
</evidence>
<feature type="transmembrane region" description="Helical" evidence="1">
    <location>
        <begin position="20"/>
        <end position="39"/>
    </location>
</feature>
<dbReference type="AlphaFoldDB" id="A0A0M9VIX8"/>
<dbReference type="STRING" id="1202724.AM493_14500"/>
<dbReference type="PATRIC" id="fig|1202724.3.peg.3011"/>
<proteinExistence type="predicted"/>
<dbReference type="EMBL" id="LIYD01000005">
    <property type="protein sequence ID" value="KOS07112.1"/>
    <property type="molecule type" value="Genomic_DNA"/>
</dbReference>